<dbReference type="Gene3D" id="3.40.120.10">
    <property type="entry name" value="Alpha-D-Glucose-1,6-Bisphosphate, subunit A, domain 3"/>
    <property type="match status" value="3"/>
</dbReference>
<dbReference type="CDD" id="cd03089">
    <property type="entry name" value="PMM_PGM"/>
    <property type="match status" value="1"/>
</dbReference>
<dbReference type="InterPro" id="IPR005841">
    <property type="entry name" value="Alpha-D-phosphohexomutase_SF"/>
</dbReference>
<evidence type="ECO:0000256" key="6">
    <source>
        <dbReference type="ARBA" id="ARBA00023235"/>
    </source>
</evidence>
<dbReference type="PROSITE" id="PS00710">
    <property type="entry name" value="PGM_PMM"/>
    <property type="match status" value="1"/>
</dbReference>
<evidence type="ECO:0000259" key="8">
    <source>
        <dbReference type="Pfam" id="PF00408"/>
    </source>
</evidence>
<evidence type="ECO:0000256" key="3">
    <source>
        <dbReference type="ARBA" id="ARBA00022553"/>
    </source>
</evidence>
<evidence type="ECO:0000259" key="10">
    <source>
        <dbReference type="Pfam" id="PF02879"/>
    </source>
</evidence>
<proteinExistence type="inferred from homology"/>
<keyword evidence="3" id="KW-0597">Phosphoprotein</keyword>
<dbReference type="PANTHER" id="PTHR43771">
    <property type="entry name" value="PHOSPHOMANNOMUTASE"/>
    <property type="match status" value="1"/>
</dbReference>
<protein>
    <submittedName>
        <fullName evidence="12">Phosphomannomutase/phosphoglucomutase</fullName>
    </submittedName>
</protein>
<reference evidence="13" key="1">
    <citation type="submission" date="2017-09" db="EMBL/GenBank/DDBJ databases">
        <title>Depth-based differentiation of microbial function through sediment-hosted aquifers and enrichment of novel symbionts in the deep terrestrial subsurface.</title>
        <authorList>
            <person name="Probst A.J."/>
            <person name="Ladd B."/>
            <person name="Jarett J.K."/>
            <person name="Geller-Mcgrath D.E."/>
            <person name="Sieber C.M.K."/>
            <person name="Emerson J.B."/>
            <person name="Anantharaman K."/>
            <person name="Thomas B.C."/>
            <person name="Malmstrom R."/>
            <person name="Stieglmeier M."/>
            <person name="Klingl A."/>
            <person name="Woyke T."/>
            <person name="Ryan C.M."/>
            <person name="Banfield J.F."/>
        </authorList>
    </citation>
    <scope>NUCLEOTIDE SEQUENCE [LARGE SCALE GENOMIC DNA]</scope>
</reference>
<dbReference type="SUPFAM" id="SSF55957">
    <property type="entry name" value="Phosphoglucomutase, C-terminal domain"/>
    <property type="match status" value="1"/>
</dbReference>
<comment type="cofactor">
    <cofactor evidence="1">
        <name>Mg(2+)</name>
        <dbReference type="ChEBI" id="CHEBI:18420"/>
    </cofactor>
</comment>
<feature type="domain" description="Alpha-D-phosphohexomutase alpha/beta/alpha" evidence="10">
    <location>
        <begin position="163"/>
        <end position="258"/>
    </location>
</feature>
<evidence type="ECO:0000313" key="13">
    <source>
        <dbReference type="Proteomes" id="UP000231183"/>
    </source>
</evidence>
<evidence type="ECO:0000256" key="1">
    <source>
        <dbReference type="ARBA" id="ARBA00001946"/>
    </source>
</evidence>
<dbReference type="GO" id="GO:0000287">
    <property type="term" value="F:magnesium ion binding"/>
    <property type="evidence" value="ECO:0007669"/>
    <property type="project" value="InterPro"/>
</dbReference>
<dbReference type="GO" id="GO:0016868">
    <property type="term" value="F:intramolecular phosphotransferase activity"/>
    <property type="evidence" value="ECO:0007669"/>
    <property type="project" value="InterPro"/>
</dbReference>
<keyword evidence="4 7" id="KW-0479">Metal-binding</keyword>
<evidence type="ECO:0000256" key="7">
    <source>
        <dbReference type="RuleBase" id="RU004326"/>
    </source>
</evidence>
<dbReference type="GO" id="GO:0005975">
    <property type="term" value="P:carbohydrate metabolic process"/>
    <property type="evidence" value="ECO:0007669"/>
    <property type="project" value="InterPro"/>
</dbReference>
<dbReference type="Gene3D" id="3.30.310.50">
    <property type="entry name" value="Alpha-D-phosphohexomutase, C-terminal domain"/>
    <property type="match status" value="1"/>
</dbReference>
<dbReference type="PRINTS" id="PR00509">
    <property type="entry name" value="PGMPMM"/>
</dbReference>
<feature type="domain" description="Alpha-D-phosphohexomutase alpha/beta/alpha" evidence="11">
    <location>
        <begin position="269"/>
        <end position="335"/>
    </location>
</feature>
<feature type="domain" description="Alpha-D-phosphohexomutase C-terminal" evidence="8">
    <location>
        <begin position="377"/>
        <end position="446"/>
    </location>
</feature>
<evidence type="ECO:0000256" key="2">
    <source>
        <dbReference type="ARBA" id="ARBA00010231"/>
    </source>
</evidence>
<keyword evidence="6" id="KW-0413">Isomerase</keyword>
<comment type="similarity">
    <text evidence="2 7">Belongs to the phosphohexose mutase family.</text>
</comment>
<comment type="caution">
    <text evidence="12">The sequence shown here is derived from an EMBL/GenBank/DDBJ whole genome shotgun (WGS) entry which is preliminary data.</text>
</comment>
<dbReference type="Proteomes" id="UP000231183">
    <property type="component" value="Unassembled WGS sequence"/>
</dbReference>
<dbReference type="Pfam" id="PF02880">
    <property type="entry name" value="PGM_PMM_III"/>
    <property type="match status" value="1"/>
</dbReference>
<dbReference type="InterPro" id="IPR005845">
    <property type="entry name" value="A-D-PHexomutase_a/b/a-II"/>
</dbReference>
<feature type="domain" description="Alpha-D-phosphohexomutase alpha/beta/alpha" evidence="9">
    <location>
        <begin position="5"/>
        <end position="141"/>
    </location>
</feature>
<sequence length="454" mass="50377">MFPKQIYKAYDVRGVYPDELNEDIAFRTGRALAEFIKKTSGKDAPTLAVGYDMRLSSPVLKTEVIKGITAQGAKALEVGLSSTPTFYFAVGYYNCDGGIQVSASHNPAQYNGFKMTRQNALAIGENTGIMEIRDLAEKNEFVAASQAGQTETGKGILSIQVKEALKQVDIQKIKPLKIVIDTANSMGGPMMEVLFAFLPCELIKLNFELDGSFPAHEADPLKDENNRQLQKAVLDNKADLGIALDGDADRVFFIDETGRTIESSIIRGILAKIYLADHPNATICYDIRPGKITEDMILQYGGKPIVTRVGHSLIKAKALEVGAVFAGESSGHYFAQGAYGFFEMPMTMILKLLVEWSAAKSVGDYVNPLRKYWQSGEINFLVSDKLAVFERLRAKYSERLKYDFDGLSFDLGDWWFNIRPSNTENKVRLNVEGTNQALVEQKTKEVSEIIEKKI</sequence>
<evidence type="ECO:0000259" key="11">
    <source>
        <dbReference type="Pfam" id="PF02880"/>
    </source>
</evidence>
<evidence type="ECO:0000259" key="9">
    <source>
        <dbReference type="Pfam" id="PF02878"/>
    </source>
</evidence>
<dbReference type="PANTHER" id="PTHR43771:SF1">
    <property type="entry name" value="PHOSPHOMANNOMUTASE"/>
    <property type="match status" value="1"/>
</dbReference>
<dbReference type="AlphaFoldDB" id="A0A2M6W4D1"/>
<dbReference type="Pfam" id="PF02879">
    <property type="entry name" value="PGM_PMM_II"/>
    <property type="match status" value="1"/>
</dbReference>
<name>A0A2M6W4D1_9BACT</name>
<accession>A0A2M6W4D1</accession>
<dbReference type="Pfam" id="PF02878">
    <property type="entry name" value="PGM_PMM_I"/>
    <property type="match status" value="1"/>
</dbReference>
<dbReference type="InterPro" id="IPR005844">
    <property type="entry name" value="A-D-PHexomutase_a/b/a-I"/>
</dbReference>
<evidence type="ECO:0000256" key="5">
    <source>
        <dbReference type="ARBA" id="ARBA00022842"/>
    </source>
</evidence>
<dbReference type="InterPro" id="IPR005846">
    <property type="entry name" value="A-D-PHexomutase_a/b/a-III"/>
</dbReference>
<dbReference type="InterPro" id="IPR036900">
    <property type="entry name" value="A-D-PHexomutase_C_sf"/>
</dbReference>
<dbReference type="InterPro" id="IPR005843">
    <property type="entry name" value="A-D-PHexomutase_C"/>
</dbReference>
<dbReference type="InterPro" id="IPR016066">
    <property type="entry name" value="A-D-PHexomutase_CS"/>
</dbReference>
<dbReference type="InterPro" id="IPR016055">
    <property type="entry name" value="A-D-PHexomutase_a/b/a-I/II/III"/>
</dbReference>
<dbReference type="SUPFAM" id="SSF53738">
    <property type="entry name" value="Phosphoglucomutase, first 3 domains"/>
    <property type="match status" value="3"/>
</dbReference>
<keyword evidence="5 7" id="KW-0460">Magnesium</keyword>
<evidence type="ECO:0000313" key="12">
    <source>
        <dbReference type="EMBL" id="PIT87649.1"/>
    </source>
</evidence>
<evidence type="ECO:0000256" key="4">
    <source>
        <dbReference type="ARBA" id="ARBA00022723"/>
    </source>
</evidence>
<dbReference type="Pfam" id="PF00408">
    <property type="entry name" value="PGM_PMM_IV"/>
    <property type="match status" value="1"/>
</dbReference>
<dbReference type="EMBL" id="PFBX01000014">
    <property type="protein sequence ID" value="PIT87649.1"/>
    <property type="molecule type" value="Genomic_DNA"/>
</dbReference>
<organism evidence="12 13">
    <name type="scientific">Candidatus Magasanikbacteria bacterium CG10_big_fil_rev_8_21_14_0_10_40_10</name>
    <dbReference type="NCBI Taxonomy" id="1974648"/>
    <lineage>
        <taxon>Bacteria</taxon>
        <taxon>Candidatus Magasanikiibacteriota</taxon>
    </lineage>
</organism>
<gene>
    <name evidence="12" type="primary">manB</name>
    <name evidence="12" type="ORF">COU31_01715</name>
</gene>